<feature type="region of interest" description="Disordered" evidence="1">
    <location>
        <begin position="15"/>
        <end position="88"/>
    </location>
</feature>
<gene>
    <name evidence="2" type="ORF">GCM10009544_27550</name>
</gene>
<keyword evidence="3" id="KW-1185">Reference proteome</keyword>
<reference evidence="2 3" key="1">
    <citation type="journal article" date="2019" name="Int. J. Syst. Evol. Microbiol.">
        <title>The Global Catalogue of Microorganisms (GCM) 10K type strain sequencing project: providing services to taxonomists for standard genome sequencing and annotation.</title>
        <authorList>
            <consortium name="The Broad Institute Genomics Platform"/>
            <consortium name="The Broad Institute Genome Sequencing Center for Infectious Disease"/>
            <person name="Wu L."/>
            <person name="Ma J."/>
        </authorList>
    </citation>
    <scope>NUCLEOTIDE SEQUENCE [LARGE SCALE GENOMIC DNA]</scope>
    <source>
        <strain evidence="2 3">JCM 10649</strain>
    </source>
</reference>
<evidence type="ECO:0000313" key="3">
    <source>
        <dbReference type="Proteomes" id="UP001499895"/>
    </source>
</evidence>
<accession>A0ABN0ZZ50</accession>
<sequence>MVRDHKLWVAAAIKPLDLVPGGQAPRTRVGPLQRGTSLRERTRAQPAGGAGATLASGPDGARQRPAGPGPGRGEPSEAVSEGYRNSPN</sequence>
<feature type="compositionally biased region" description="Low complexity" evidence="1">
    <location>
        <begin position="57"/>
        <end position="66"/>
    </location>
</feature>
<dbReference type="Proteomes" id="UP001499895">
    <property type="component" value="Unassembled WGS sequence"/>
</dbReference>
<organism evidence="2 3">
    <name type="scientific">Streptomyces stramineus</name>
    <dbReference type="NCBI Taxonomy" id="173861"/>
    <lineage>
        <taxon>Bacteria</taxon>
        <taxon>Bacillati</taxon>
        <taxon>Actinomycetota</taxon>
        <taxon>Actinomycetes</taxon>
        <taxon>Kitasatosporales</taxon>
        <taxon>Streptomycetaceae</taxon>
        <taxon>Streptomyces</taxon>
    </lineage>
</organism>
<proteinExistence type="predicted"/>
<dbReference type="EMBL" id="BAAAHB010000025">
    <property type="protein sequence ID" value="GAA0463609.1"/>
    <property type="molecule type" value="Genomic_DNA"/>
</dbReference>
<name>A0ABN0ZZ50_9ACTN</name>
<evidence type="ECO:0000256" key="1">
    <source>
        <dbReference type="SAM" id="MobiDB-lite"/>
    </source>
</evidence>
<protein>
    <submittedName>
        <fullName evidence="2">Uncharacterized protein</fullName>
    </submittedName>
</protein>
<comment type="caution">
    <text evidence="2">The sequence shown here is derived from an EMBL/GenBank/DDBJ whole genome shotgun (WGS) entry which is preliminary data.</text>
</comment>
<evidence type="ECO:0000313" key="2">
    <source>
        <dbReference type="EMBL" id="GAA0463609.1"/>
    </source>
</evidence>